<comment type="caution">
    <text evidence="10">The sequence shown here is derived from an EMBL/GenBank/DDBJ whole genome shotgun (WGS) entry which is preliminary data.</text>
</comment>
<keyword evidence="5 9" id="KW-1133">Transmembrane helix</keyword>
<evidence type="ECO:0000256" key="7">
    <source>
        <dbReference type="ARBA" id="ARBA00023136"/>
    </source>
</evidence>
<keyword evidence="6 9" id="KW-0915">Sodium</keyword>
<sequence length="399" mass="44715">MRLLRTYRKSIKIEGLTTIFLLVATVSALFIYNTSLKYMYDYILNDVYIINEFSIHMFINEFLMSVFFLVAGLEIKSEILYGNLSSFKKASFPVFASIGGVIVPALIFILINRNSPFLSGFCIPISTDIAFAVGIFILFSNKFNPALKVFLLSLAVVDDLISIAFIAIVYSLDINFIYLIISFIILITLIIANKIYKIESITYYLISGLCLWYFVHLSGIHSTISGIMLAIVIPSKSYTCKKSTLDRLQCLLVPINSLFIIPLFAFANTGVSLTYSIDLSNAKPLYMGIILGLSVGKPLGIMLFCYLGNLFKFTEKPKNISWLAIFFVSLIAGIGFTMSIFVSELAFIHNLTLVNIAKMAILISSFMSIIASFIIISIYTYVCKLKNKTTNLTNRYLIS</sequence>
<dbReference type="PANTHER" id="PTHR30341:SF0">
    <property type="entry name" value="NA(+)_H(+) ANTIPORTER NHAA"/>
    <property type="match status" value="1"/>
</dbReference>
<proteinExistence type="inferred from homology"/>
<evidence type="ECO:0000256" key="4">
    <source>
        <dbReference type="ARBA" id="ARBA00022692"/>
    </source>
</evidence>
<evidence type="ECO:0000313" key="11">
    <source>
        <dbReference type="Proteomes" id="UP000776700"/>
    </source>
</evidence>
<feature type="transmembrane region" description="Helical" evidence="9">
    <location>
        <begin position="253"/>
        <end position="273"/>
    </location>
</feature>
<dbReference type="HAMAP" id="MF_01844">
    <property type="entry name" value="NhaA"/>
    <property type="match status" value="1"/>
</dbReference>
<dbReference type="NCBIfam" id="TIGR00773">
    <property type="entry name" value="NhaA"/>
    <property type="match status" value="1"/>
</dbReference>
<evidence type="ECO:0000256" key="6">
    <source>
        <dbReference type="ARBA" id="ARBA00023053"/>
    </source>
</evidence>
<feature type="transmembrane region" description="Helical" evidence="9">
    <location>
        <begin position="53"/>
        <end position="71"/>
    </location>
</feature>
<keyword evidence="3 9" id="KW-1003">Cell membrane</keyword>
<comment type="catalytic activity">
    <reaction evidence="9">
        <text>Na(+)(in) + 2 H(+)(out) = Na(+)(out) + 2 H(+)(in)</text>
        <dbReference type="Rhea" id="RHEA:29251"/>
        <dbReference type="ChEBI" id="CHEBI:15378"/>
        <dbReference type="ChEBI" id="CHEBI:29101"/>
    </reaction>
</comment>
<feature type="transmembrane region" description="Helical" evidence="9">
    <location>
        <begin position="285"/>
        <end position="309"/>
    </location>
</feature>
<keyword evidence="7 9" id="KW-0472">Membrane</keyword>
<dbReference type="Gene3D" id="1.20.1530.10">
    <property type="entry name" value="Na+/H+ antiporter like domain"/>
    <property type="match status" value="1"/>
</dbReference>
<organism evidence="10 11">
    <name type="scientific">Romboutsia timonensis</name>
    <dbReference type="NCBI Taxonomy" id="1776391"/>
    <lineage>
        <taxon>Bacteria</taxon>
        <taxon>Bacillati</taxon>
        <taxon>Bacillota</taxon>
        <taxon>Clostridia</taxon>
        <taxon>Peptostreptococcales</taxon>
        <taxon>Peptostreptococcaceae</taxon>
        <taxon>Romboutsia</taxon>
    </lineage>
</organism>
<feature type="transmembrane region" description="Helical" evidence="9">
    <location>
        <begin position="203"/>
        <end position="233"/>
    </location>
</feature>
<evidence type="ECO:0000256" key="9">
    <source>
        <dbReference type="HAMAP-Rule" id="MF_01844"/>
    </source>
</evidence>
<feature type="transmembrane region" description="Helical" evidence="9">
    <location>
        <begin position="176"/>
        <end position="196"/>
    </location>
</feature>
<evidence type="ECO:0000256" key="3">
    <source>
        <dbReference type="ARBA" id="ARBA00022475"/>
    </source>
</evidence>
<comment type="function">
    <text evidence="9">Na(+)/H(+) antiporter that extrudes sodium in exchange for external protons.</text>
</comment>
<dbReference type="GO" id="GO:0015385">
    <property type="term" value="F:sodium:proton antiporter activity"/>
    <property type="evidence" value="ECO:0007669"/>
    <property type="project" value="UniProtKB-UniRule"/>
</dbReference>
<reference evidence="10" key="2">
    <citation type="submission" date="2021-09" db="EMBL/GenBank/DDBJ databases">
        <authorList>
            <person name="Gilroy R."/>
        </authorList>
    </citation>
    <scope>NUCLEOTIDE SEQUENCE</scope>
    <source>
        <strain evidence="10">1277</strain>
    </source>
</reference>
<dbReference type="PANTHER" id="PTHR30341">
    <property type="entry name" value="SODIUM ION/PROTON ANTIPORTER NHAA-RELATED"/>
    <property type="match status" value="1"/>
</dbReference>
<keyword evidence="9" id="KW-0813">Transport</keyword>
<feature type="transmembrane region" description="Helical" evidence="9">
    <location>
        <begin position="321"/>
        <end position="347"/>
    </location>
</feature>
<dbReference type="GO" id="GO:0006885">
    <property type="term" value="P:regulation of pH"/>
    <property type="evidence" value="ECO:0007669"/>
    <property type="project" value="UniProtKB-UniRule"/>
</dbReference>
<feature type="transmembrane region" description="Helical" evidence="9">
    <location>
        <begin position="92"/>
        <end position="111"/>
    </location>
</feature>
<protein>
    <recommendedName>
        <fullName evidence="9">Na(+)/H(+) antiporter NhaA</fullName>
    </recommendedName>
    <alternativeName>
        <fullName evidence="9">Sodium/proton antiporter NhaA</fullName>
    </alternativeName>
</protein>
<dbReference type="GO" id="GO:0005886">
    <property type="term" value="C:plasma membrane"/>
    <property type="evidence" value="ECO:0007669"/>
    <property type="project" value="UniProtKB-SubCell"/>
</dbReference>
<feature type="transmembrane region" description="Helical" evidence="9">
    <location>
        <begin position="151"/>
        <end position="170"/>
    </location>
</feature>
<dbReference type="InterPro" id="IPR004670">
    <property type="entry name" value="NhaA"/>
</dbReference>
<evidence type="ECO:0000256" key="8">
    <source>
        <dbReference type="ARBA" id="ARBA00023201"/>
    </source>
</evidence>
<comment type="similarity">
    <text evidence="9">Belongs to the NhaA Na(+)/H(+) (TC 2.A.33) antiporter family.</text>
</comment>
<keyword evidence="4 9" id="KW-0812">Transmembrane</keyword>
<dbReference type="EMBL" id="DYUB01000035">
    <property type="protein sequence ID" value="HJG95660.1"/>
    <property type="molecule type" value="Genomic_DNA"/>
</dbReference>
<dbReference type="AlphaFoldDB" id="A0A921MZL0"/>
<feature type="transmembrane region" description="Helical" evidence="9">
    <location>
        <begin position="12"/>
        <end position="33"/>
    </location>
</feature>
<accession>A0A921MZL0</accession>
<gene>
    <name evidence="9 10" type="primary">nhaA</name>
    <name evidence="10" type="ORF">K8V90_00990</name>
</gene>
<evidence type="ECO:0000313" key="10">
    <source>
        <dbReference type="EMBL" id="HJG95660.1"/>
    </source>
</evidence>
<feature type="transmembrane region" description="Helical" evidence="9">
    <location>
        <begin position="359"/>
        <end position="382"/>
    </location>
</feature>
<dbReference type="Pfam" id="PF06965">
    <property type="entry name" value="Na_H_antiport_1"/>
    <property type="match status" value="1"/>
</dbReference>
<keyword evidence="2 9" id="KW-0050">Antiport</keyword>
<evidence type="ECO:0000256" key="1">
    <source>
        <dbReference type="ARBA" id="ARBA00004429"/>
    </source>
</evidence>
<name>A0A921MZL0_9FIRM</name>
<comment type="subcellular location">
    <subcellularLocation>
        <location evidence="1">Cell inner membrane</location>
        <topology evidence="1">Multi-pass membrane protein</topology>
    </subcellularLocation>
    <subcellularLocation>
        <location evidence="9">Cell membrane</location>
        <topology evidence="9">Multi-pass membrane protein</topology>
    </subcellularLocation>
</comment>
<reference evidence="10" key="1">
    <citation type="journal article" date="2021" name="PeerJ">
        <title>Extensive microbial diversity within the chicken gut microbiome revealed by metagenomics and culture.</title>
        <authorList>
            <person name="Gilroy R."/>
            <person name="Ravi A."/>
            <person name="Getino M."/>
            <person name="Pursley I."/>
            <person name="Horton D.L."/>
            <person name="Alikhan N.F."/>
            <person name="Baker D."/>
            <person name="Gharbi K."/>
            <person name="Hall N."/>
            <person name="Watson M."/>
            <person name="Adriaenssens E.M."/>
            <person name="Foster-Nyarko E."/>
            <person name="Jarju S."/>
            <person name="Secka A."/>
            <person name="Antonio M."/>
            <person name="Oren A."/>
            <person name="Chaudhuri R.R."/>
            <person name="La Ragione R."/>
            <person name="Hildebrand F."/>
            <person name="Pallen M.J."/>
        </authorList>
    </citation>
    <scope>NUCLEOTIDE SEQUENCE</scope>
    <source>
        <strain evidence="10">1277</strain>
    </source>
</reference>
<evidence type="ECO:0000256" key="2">
    <source>
        <dbReference type="ARBA" id="ARBA00022449"/>
    </source>
</evidence>
<feature type="transmembrane region" description="Helical" evidence="9">
    <location>
        <begin position="117"/>
        <end position="139"/>
    </location>
</feature>
<dbReference type="Proteomes" id="UP000776700">
    <property type="component" value="Unassembled WGS sequence"/>
</dbReference>
<keyword evidence="8 9" id="KW-0739">Sodium transport</keyword>
<dbReference type="InterPro" id="IPR023171">
    <property type="entry name" value="Na/H_antiporter_dom_sf"/>
</dbReference>
<keyword evidence="9" id="KW-0406">Ion transport</keyword>
<evidence type="ECO:0000256" key="5">
    <source>
        <dbReference type="ARBA" id="ARBA00022989"/>
    </source>
</evidence>